<comment type="catalytic activity">
    <reaction evidence="10">
        <text>3 propionate 3-nitronate + 3 O2 + H2O = 3 3-oxopropanoate + 2 nitrate + nitrite + H2O2 + 3 H(+)</text>
        <dbReference type="Rhea" id="RHEA:57332"/>
        <dbReference type="ChEBI" id="CHEBI:15377"/>
        <dbReference type="ChEBI" id="CHEBI:15378"/>
        <dbReference type="ChEBI" id="CHEBI:15379"/>
        <dbReference type="ChEBI" id="CHEBI:16240"/>
        <dbReference type="ChEBI" id="CHEBI:16301"/>
        <dbReference type="ChEBI" id="CHEBI:17632"/>
        <dbReference type="ChEBI" id="CHEBI:33190"/>
        <dbReference type="ChEBI" id="CHEBI:136067"/>
    </reaction>
</comment>
<evidence type="ECO:0000313" key="13">
    <source>
        <dbReference type="Proteomes" id="UP000199119"/>
    </source>
</evidence>
<dbReference type="InterPro" id="IPR013785">
    <property type="entry name" value="Aldolase_TIM"/>
</dbReference>
<dbReference type="GO" id="GO:0009636">
    <property type="term" value="P:response to toxic substance"/>
    <property type="evidence" value="ECO:0007669"/>
    <property type="project" value="UniProtKB-KW"/>
</dbReference>
<evidence type="ECO:0000256" key="9">
    <source>
        <dbReference type="ARBA" id="ARBA00031155"/>
    </source>
</evidence>
<dbReference type="GO" id="GO:0018580">
    <property type="term" value="F:nitronate monooxygenase activity"/>
    <property type="evidence" value="ECO:0007669"/>
    <property type="project" value="InterPro"/>
</dbReference>
<keyword evidence="5" id="KW-0288">FMN</keyword>
<dbReference type="OrthoDB" id="9778912at2"/>
<dbReference type="PANTHER" id="PTHR42747:SF3">
    <property type="entry name" value="NITRONATE MONOOXYGENASE-RELATED"/>
    <property type="match status" value="1"/>
</dbReference>
<evidence type="ECO:0000256" key="11">
    <source>
        <dbReference type="ARBA" id="ARBA00067136"/>
    </source>
</evidence>
<evidence type="ECO:0000256" key="3">
    <source>
        <dbReference type="ARBA" id="ARBA00022575"/>
    </source>
</evidence>
<keyword evidence="4" id="KW-0285">Flavoprotein</keyword>
<evidence type="ECO:0000256" key="10">
    <source>
        <dbReference type="ARBA" id="ARBA00049401"/>
    </source>
</evidence>
<dbReference type="EMBL" id="FONX01000002">
    <property type="protein sequence ID" value="SFE50618.1"/>
    <property type="molecule type" value="Genomic_DNA"/>
</dbReference>
<dbReference type="CDD" id="cd04730">
    <property type="entry name" value="NPD_like"/>
    <property type="match status" value="1"/>
</dbReference>
<comment type="similarity">
    <text evidence="2">Belongs to the nitronate monooxygenase family. NMO class I subfamily.</text>
</comment>
<proteinExistence type="inferred from homology"/>
<organism evidence="12 13">
    <name type="scientific">Paracidovorax wautersii</name>
    <dbReference type="NCBI Taxonomy" id="1177982"/>
    <lineage>
        <taxon>Bacteria</taxon>
        <taxon>Pseudomonadati</taxon>
        <taxon>Pseudomonadota</taxon>
        <taxon>Betaproteobacteria</taxon>
        <taxon>Burkholderiales</taxon>
        <taxon>Comamonadaceae</taxon>
        <taxon>Paracidovorax</taxon>
    </lineage>
</organism>
<gene>
    <name evidence="12" type="ORF">SAMN04489711_102391</name>
</gene>
<sequence>MPSAPATPPARPAPLFSRLGIALPIVQGPMTGSDTPALAAAVSEAGGLGMLGCGMRSPAAMAEAAAEVRRRTARPFGMNLFVQATPAPDAATVREALERLAPLYAEFGLEPAVPAQWCEDFAAQFEALLAARPAVASFTFGILDARQVERLHAAGCTVIGTATTVAEARAWAAVGADAVCASGLEAGGHRGTFLGGTAAREAGAREEPSLGDFEASLVGTLALVPQCVDALAGLPVIAAGGIMDGRGIAAAQALGAEGVQMGTAFLVCPESAIGPAYRAALAAAGETDTRITRVFSGRPARGIVNATMERLAAFEAAVPAYPVQNALMGPVRKAAAAQGRADALALWAGQGVAAARPMPAGELVALLAREWRAARAGIKA</sequence>
<dbReference type="AlphaFoldDB" id="A0A1I2B405"/>
<evidence type="ECO:0000256" key="5">
    <source>
        <dbReference type="ARBA" id="ARBA00022643"/>
    </source>
</evidence>
<protein>
    <recommendedName>
        <fullName evidence="11">Nitronate monooxygenase</fullName>
    </recommendedName>
    <alternativeName>
        <fullName evidence="9">Propionate 3-nitronate monooxygenase</fullName>
    </alternativeName>
</protein>
<keyword evidence="6" id="KW-0547">Nucleotide-binding</keyword>
<evidence type="ECO:0000313" key="12">
    <source>
        <dbReference type="EMBL" id="SFE50618.1"/>
    </source>
</evidence>
<evidence type="ECO:0000256" key="7">
    <source>
        <dbReference type="ARBA" id="ARBA00023002"/>
    </source>
</evidence>
<reference evidence="13" key="1">
    <citation type="submission" date="2016-10" db="EMBL/GenBank/DDBJ databases">
        <authorList>
            <person name="Varghese N."/>
            <person name="Submissions S."/>
        </authorList>
    </citation>
    <scope>NUCLEOTIDE SEQUENCE [LARGE SCALE GENOMIC DNA]</scope>
    <source>
        <strain evidence="13">DSM 27981</strain>
    </source>
</reference>
<evidence type="ECO:0000256" key="2">
    <source>
        <dbReference type="ARBA" id="ARBA00009881"/>
    </source>
</evidence>
<dbReference type="Pfam" id="PF03060">
    <property type="entry name" value="NMO"/>
    <property type="match status" value="1"/>
</dbReference>
<evidence type="ECO:0000256" key="1">
    <source>
        <dbReference type="ARBA" id="ARBA00001917"/>
    </source>
</evidence>
<keyword evidence="3" id="KW-0216">Detoxification</keyword>
<dbReference type="Gene3D" id="3.20.20.70">
    <property type="entry name" value="Aldolase class I"/>
    <property type="match status" value="1"/>
</dbReference>
<dbReference type="STRING" id="1177982.SAMN04489711_102391"/>
<evidence type="ECO:0000256" key="6">
    <source>
        <dbReference type="ARBA" id="ARBA00022741"/>
    </source>
</evidence>
<dbReference type="InterPro" id="IPR004136">
    <property type="entry name" value="NMO"/>
</dbReference>
<keyword evidence="13" id="KW-1185">Reference proteome</keyword>
<dbReference type="PANTHER" id="PTHR42747">
    <property type="entry name" value="NITRONATE MONOOXYGENASE-RELATED"/>
    <property type="match status" value="1"/>
</dbReference>
<dbReference type="RefSeq" id="WP_092937961.1">
    <property type="nucleotide sequence ID" value="NZ_FONX01000002.1"/>
</dbReference>
<dbReference type="GO" id="GO:0000166">
    <property type="term" value="F:nucleotide binding"/>
    <property type="evidence" value="ECO:0007669"/>
    <property type="project" value="UniProtKB-KW"/>
</dbReference>
<evidence type="ECO:0000256" key="4">
    <source>
        <dbReference type="ARBA" id="ARBA00022630"/>
    </source>
</evidence>
<accession>A0A1I2B405</accession>
<keyword evidence="8 12" id="KW-0503">Monooxygenase</keyword>
<comment type="cofactor">
    <cofactor evidence="1">
        <name>FMN</name>
        <dbReference type="ChEBI" id="CHEBI:58210"/>
    </cofactor>
</comment>
<dbReference type="Proteomes" id="UP000199119">
    <property type="component" value="Unassembled WGS sequence"/>
</dbReference>
<dbReference type="SUPFAM" id="SSF51412">
    <property type="entry name" value="Inosine monophosphate dehydrogenase (IMPDH)"/>
    <property type="match status" value="1"/>
</dbReference>
<keyword evidence="7" id="KW-0560">Oxidoreductase</keyword>
<name>A0A1I2B405_9BURK</name>
<dbReference type="FunFam" id="3.20.20.70:FF:000154">
    <property type="entry name" value="Probable nitronate monooxygenase"/>
    <property type="match status" value="1"/>
</dbReference>
<evidence type="ECO:0000256" key="8">
    <source>
        <dbReference type="ARBA" id="ARBA00023033"/>
    </source>
</evidence>